<gene>
    <name evidence="9" type="ORF">DFR29_11385</name>
</gene>
<accession>A0A4R6YQY8</accession>
<dbReference type="Proteomes" id="UP000295293">
    <property type="component" value="Unassembled WGS sequence"/>
</dbReference>
<dbReference type="RefSeq" id="WP_166654217.1">
    <property type="nucleotide sequence ID" value="NZ_SNZH01000013.1"/>
</dbReference>
<evidence type="ECO:0000256" key="1">
    <source>
        <dbReference type="ARBA" id="ARBA00001526"/>
    </source>
</evidence>
<dbReference type="GO" id="GO:0008658">
    <property type="term" value="F:penicillin binding"/>
    <property type="evidence" value="ECO:0007669"/>
    <property type="project" value="InterPro"/>
</dbReference>
<protein>
    <recommendedName>
        <fullName evidence="3">beta-lactamase</fullName>
        <ecNumber evidence="3">3.5.2.6</ecNumber>
    </recommendedName>
</protein>
<reference evidence="9 10" key="1">
    <citation type="submission" date="2019-03" db="EMBL/GenBank/DDBJ databases">
        <title>Genomic Encyclopedia of Type Strains, Phase IV (KMG-IV): sequencing the most valuable type-strain genomes for metagenomic binning, comparative biology and taxonomic classification.</title>
        <authorList>
            <person name="Goeker M."/>
        </authorList>
    </citation>
    <scope>NUCLEOTIDE SEQUENCE [LARGE SCALE GENOMIC DNA]</scope>
    <source>
        <strain evidence="9 10">DSM 21667</strain>
    </source>
</reference>
<comment type="similarity">
    <text evidence="2">Belongs to the class-D beta-lactamase family.</text>
</comment>
<keyword evidence="6" id="KW-0046">Antibiotic resistance</keyword>
<dbReference type="Pfam" id="PF00905">
    <property type="entry name" value="Transpeptidase"/>
    <property type="match status" value="1"/>
</dbReference>
<feature type="signal peptide" evidence="7">
    <location>
        <begin position="1"/>
        <end position="22"/>
    </location>
</feature>
<keyword evidence="4 7" id="KW-0732">Signal</keyword>
<sequence length="271" mass="30847">MAGWRSWTLALILLAALPLANAADTWEVHPEWAPLFAAQGLGAGTMLVYDEQAGRYQVLDRKRAETAFAPASTFKICNALVALETGVVKDEHETFRWDGKKRWLDVWNRDHDLASGMQYSVVWFYQELARRIGRERMQEWVSRAGYGNRDISGEIDTFWLGQGGLKISAVQQIDFLRRLADGRLPFSARSQDIVRRVTIVDATDAYAMHAKTGWKKVAGETDLGWYVGWVERDKRRWFFALNVDLHKDDDAAKRVPLAREILVQVGALPKP</sequence>
<dbReference type="EMBL" id="SNZH01000013">
    <property type="protein sequence ID" value="TDR40385.1"/>
    <property type="molecule type" value="Genomic_DNA"/>
</dbReference>
<dbReference type="GO" id="GO:0005886">
    <property type="term" value="C:plasma membrane"/>
    <property type="evidence" value="ECO:0007669"/>
    <property type="project" value="TreeGrafter"/>
</dbReference>
<dbReference type="InterPro" id="IPR001460">
    <property type="entry name" value="PCN-bd_Tpept"/>
</dbReference>
<dbReference type="GO" id="GO:0046677">
    <property type="term" value="P:response to antibiotic"/>
    <property type="evidence" value="ECO:0007669"/>
    <property type="project" value="UniProtKB-KW"/>
</dbReference>
<evidence type="ECO:0000256" key="5">
    <source>
        <dbReference type="ARBA" id="ARBA00022801"/>
    </source>
</evidence>
<dbReference type="EC" id="3.5.2.6" evidence="3"/>
<dbReference type="GO" id="GO:0008800">
    <property type="term" value="F:beta-lactamase activity"/>
    <property type="evidence" value="ECO:0007669"/>
    <property type="project" value="UniProtKB-EC"/>
</dbReference>
<evidence type="ECO:0000313" key="10">
    <source>
        <dbReference type="Proteomes" id="UP000295293"/>
    </source>
</evidence>
<dbReference type="Gene3D" id="3.40.710.10">
    <property type="entry name" value="DD-peptidase/beta-lactamase superfamily"/>
    <property type="match status" value="1"/>
</dbReference>
<keyword evidence="5" id="KW-0378">Hydrolase</keyword>
<evidence type="ECO:0000256" key="6">
    <source>
        <dbReference type="ARBA" id="ARBA00023251"/>
    </source>
</evidence>
<dbReference type="SUPFAM" id="SSF56601">
    <property type="entry name" value="beta-lactamase/transpeptidase-like"/>
    <property type="match status" value="1"/>
</dbReference>
<evidence type="ECO:0000256" key="2">
    <source>
        <dbReference type="ARBA" id="ARBA00007898"/>
    </source>
</evidence>
<dbReference type="InterPro" id="IPR012338">
    <property type="entry name" value="Beta-lactam/transpept-like"/>
</dbReference>
<organism evidence="9 10">
    <name type="scientific">Tahibacter aquaticus</name>
    <dbReference type="NCBI Taxonomy" id="520092"/>
    <lineage>
        <taxon>Bacteria</taxon>
        <taxon>Pseudomonadati</taxon>
        <taxon>Pseudomonadota</taxon>
        <taxon>Gammaproteobacteria</taxon>
        <taxon>Lysobacterales</taxon>
        <taxon>Rhodanobacteraceae</taxon>
        <taxon>Tahibacter</taxon>
    </lineage>
</organism>
<evidence type="ECO:0000256" key="4">
    <source>
        <dbReference type="ARBA" id="ARBA00022729"/>
    </source>
</evidence>
<evidence type="ECO:0000256" key="3">
    <source>
        <dbReference type="ARBA" id="ARBA00012865"/>
    </source>
</evidence>
<name>A0A4R6YQY8_9GAMM</name>
<comment type="caution">
    <text evidence="9">The sequence shown here is derived from an EMBL/GenBank/DDBJ whole genome shotgun (WGS) entry which is preliminary data.</text>
</comment>
<feature type="chain" id="PRO_5020913864" description="beta-lactamase" evidence="7">
    <location>
        <begin position="23"/>
        <end position="271"/>
    </location>
</feature>
<evidence type="ECO:0000256" key="7">
    <source>
        <dbReference type="SAM" id="SignalP"/>
    </source>
</evidence>
<dbReference type="NCBIfam" id="NF012161">
    <property type="entry name" value="bla_class_D_main"/>
    <property type="match status" value="1"/>
</dbReference>
<dbReference type="GO" id="GO:0071555">
    <property type="term" value="P:cell wall organization"/>
    <property type="evidence" value="ECO:0007669"/>
    <property type="project" value="TreeGrafter"/>
</dbReference>
<evidence type="ECO:0000313" key="9">
    <source>
        <dbReference type="EMBL" id="TDR40385.1"/>
    </source>
</evidence>
<feature type="domain" description="Penicillin-binding protein transpeptidase" evidence="8">
    <location>
        <begin position="47"/>
        <end position="262"/>
    </location>
</feature>
<keyword evidence="10" id="KW-1185">Reference proteome</keyword>
<dbReference type="AlphaFoldDB" id="A0A4R6YQY8"/>
<dbReference type="PANTHER" id="PTHR30627">
    <property type="entry name" value="PEPTIDOGLYCAN D,D-TRANSPEPTIDASE"/>
    <property type="match status" value="1"/>
</dbReference>
<evidence type="ECO:0000259" key="8">
    <source>
        <dbReference type="Pfam" id="PF00905"/>
    </source>
</evidence>
<dbReference type="InterPro" id="IPR050515">
    <property type="entry name" value="Beta-lactam/transpept"/>
</dbReference>
<proteinExistence type="inferred from homology"/>
<comment type="catalytic activity">
    <reaction evidence="1">
        <text>a beta-lactam + H2O = a substituted beta-amino acid</text>
        <dbReference type="Rhea" id="RHEA:20401"/>
        <dbReference type="ChEBI" id="CHEBI:15377"/>
        <dbReference type="ChEBI" id="CHEBI:35627"/>
        <dbReference type="ChEBI" id="CHEBI:140347"/>
        <dbReference type="EC" id="3.5.2.6"/>
    </reaction>
</comment>
<dbReference type="PANTHER" id="PTHR30627:SF6">
    <property type="entry name" value="BETA-LACTAMASE YBXI-RELATED"/>
    <property type="match status" value="1"/>
</dbReference>